<dbReference type="AlphaFoldDB" id="A0A402B4Z4"/>
<reference evidence="2" key="1">
    <citation type="submission" date="2018-12" db="EMBL/GenBank/DDBJ databases">
        <title>Tengunoibacter tsumagoiensis gen. nov., sp. nov., Dictyobacter kobayashii sp. nov., D. alpinus sp. nov., and D. joshuensis sp. nov. and description of Dictyobacteraceae fam. nov. within the order Ktedonobacterales isolated from Tengu-no-mugimeshi.</title>
        <authorList>
            <person name="Wang C.M."/>
            <person name="Zheng Y."/>
            <person name="Sakai Y."/>
            <person name="Toyoda A."/>
            <person name="Minakuchi Y."/>
            <person name="Abe K."/>
            <person name="Yokota A."/>
            <person name="Yabe S."/>
        </authorList>
    </citation>
    <scope>NUCLEOTIDE SEQUENCE [LARGE SCALE GENOMIC DNA]</scope>
    <source>
        <strain evidence="2">Uno16</strain>
    </source>
</reference>
<protein>
    <submittedName>
        <fullName evidence="1">Uncharacterized protein</fullName>
    </submittedName>
</protein>
<sequence length="208" mass="23816">MQEEQSTPLSLSGPFDANPYLYDYLHRLRFSPSGGVEMLDGAGQCLNTRVKGRFAVQARDHGSALVQFSDLVELKLKPPLLAQTIDQGPFSSDYSNLVFVENPDYQNEEPIRTLAPISVLVTREEGLFPFAQQVMWKIGSAEESPCLLYRVRYIFETDPLEHVRDRRAGRPYYQQIGWEEPNIRYYYCRDDEQTLTALELAQMGISLP</sequence>
<accession>A0A402B4Z4</accession>
<proteinExistence type="predicted"/>
<evidence type="ECO:0000313" key="2">
    <source>
        <dbReference type="Proteomes" id="UP000287171"/>
    </source>
</evidence>
<dbReference type="RefSeq" id="WP_126626876.1">
    <property type="nucleotide sequence ID" value="NZ_BIFT01000001.1"/>
</dbReference>
<organism evidence="1 2">
    <name type="scientific">Dictyobacter alpinus</name>
    <dbReference type="NCBI Taxonomy" id="2014873"/>
    <lineage>
        <taxon>Bacteria</taxon>
        <taxon>Bacillati</taxon>
        <taxon>Chloroflexota</taxon>
        <taxon>Ktedonobacteria</taxon>
        <taxon>Ktedonobacterales</taxon>
        <taxon>Dictyobacteraceae</taxon>
        <taxon>Dictyobacter</taxon>
    </lineage>
</organism>
<comment type="caution">
    <text evidence="1">The sequence shown here is derived from an EMBL/GenBank/DDBJ whole genome shotgun (WGS) entry which is preliminary data.</text>
</comment>
<dbReference type="OrthoDB" id="9967666at2"/>
<dbReference type="Proteomes" id="UP000287171">
    <property type="component" value="Unassembled WGS sequence"/>
</dbReference>
<keyword evidence="2" id="KW-1185">Reference proteome</keyword>
<gene>
    <name evidence="1" type="ORF">KDA_19040</name>
</gene>
<dbReference type="EMBL" id="BIFT01000001">
    <property type="protein sequence ID" value="GCE26420.1"/>
    <property type="molecule type" value="Genomic_DNA"/>
</dbReference>
<name>A0A402B4Z4_9CHLR</name>
<evidence type="ECO:0000313" key="1">
    <source>
        <dbReference type="EMBL" id="GCE26420.1"/>
    </source>
</evidence>